<feature type="disulfide bond" evidence="14">
    <location>
        <begin position="229"/>
        <end position="249"/>
    </location>
</feature>
<dbReference type="GO" id="GO:0004598">
    <property type="term" value="F:peptidylamidoglycolate lyase activity"/>
    <property type="evidence" value="ECO:0007669"/>
    <property type="project" value="UniProtKB-EC"/>
</dbReference>
<dbReference type="EMBL" id="CAJEWN010000075">
    <property type="protein sequence ID" value="CAD2159530.1"/>
    <property type="molecule type" value="Genomic_DNA"/>
</dbReference>
<dbReference type="PROSITE" id="PS51125">
    <property type="entry name" value="NHL"/>
    <property type="match status" value="3"/>
</dbReference>
<keyword evidence="10" id="KW-0325">Glycoprotein</keyword>
<feature type="binding site" evidence="13">
    <location>
        <position position="184"/>
    </location>
    <ligand>
        <name>Ca(2+)</name>
        <dbReference type="ChEBI" id="CHEBI:29108"/>
        <note>structural</note>
    </ligand>
</feature>
<comment type="cofactor">
    <cofactor evidence="13">
        <name>Zn(2+)</name>
        <dbReference type="ChEBI" id="CHEBI:29105"/>
    </cofactor>
    <text evidence="13">Binds one Zn(2+) ion per subunit.</text>
</comment>
<dbReference type="Gene3D" id="2.120.10.30">
    <property type="entry name" value="TolB, C-terminal domain"/>
    <property type="match status" value="1"/>
</dbReference>
<name>A0A6V7UJG9_MELEN</name>
<evidence type="ECO:0000256" key="6">
    <source>
        <dbReference type="ARBA" id="ARBA00022729"/>
    </source>
</evidence>
<evidence type="ECO:0000256" key="15">
    <source>
        <dbReference type="PROSITE-ProRule" id="PRU00504"/>
    </source>
</evidence>
<dbReference type="GO" id="GO:0046872">
    <property type="term" value="F:metal ion binding"/>
    <property type="evidence" value="ECO:0007669"/>
    <property type="project" value="UniProtKB-KW"/>
</dbReference>
<dbReference type="GO" id="GO:0016020">
    <property type="term" value="C:membrane"/>
    <property type="evidence" value="ECO:0007669"/>
    <property type="project" value="InterPro"/>
</dbReference>
<evidence type="ECO:0000256" key="4">
    <source>
        <dbReference type="ARBA" id="ARBA00022525"/>
    </source>
</evidence>
<evidence type="ECO:0000256" key="2">
    <source>
        <dbReference type="ARBA" id="ARBA00004613"/>
    </source>
</evidence>
<evidence type="ECO:0000256" key="1">
    <source>
        <dbReference type="ARBA" id="ARBA00000686"/>
    </source>
</evidence>
<comment type="subcellular location">
    <subcellularLocation>
        <location evidence="2">Secreted</location>
    </subcellularLocation>
</comment>
<evidence type="ECO:0000313" key="17">
    <source>
        <dbReference type="EMBL" id="CAD2159530.1"/>
    </source>
</evidence>
<dbReference type="PRINTS" id="PR00790">
    <property type="entry name" value="PAMONOXGNASE"/>
</dbReference>
<feature type="repeat" description="NHL" evidence="15">
    <location>
        <begin position="167"/>
        <end position="208"/>
    </location>
</feature>
<dbReference type="Proteomes" id="UP000580250">
    <property type="component" value="Unassembled WGS sequence"/>
</dbReference>
<feature type="binding site" evidence="12">
    <location>
        <position position="300"/>
    </location>
    <ligand>
        <name>a protein</name>
        <dbReference type="ChEBI" id="CHEBI:16541"/>
    </ligand>
    <ligandPart>
        <name>C-terminal Xaa-(2S)-2-hydroxyglycine residue</name>
        <dbReference type="ChEBI" id="CHEBI:142768"/>
    </ligandPart>
</feature>
<feature type="repeat" description="NHL" evidence="15">
    <location>
        <begin position="277"/>
        <end position="311"/>
    </location>
</feature>
<dbReference type="InterPro" id="IPR001258">
    <property type="entry name" value="NHL_repeat"/>
</dbReference>
<evidence type="ECO:0000256" key="5">
    <source>
        <dbReference type="ARBA" id="ARBA00022723"/>
    </source>
</evidence>
<evidence type="ECO:0000313" key="18">
    <source>
        <dbReference type="Proteomes" id="UP000580250"/>
    </source>
</evidence>
<dbReference type="PANTHER" id="PTHR10680:SF36">
    <property type="entry name" value="PEPTIDYL-ALPHA-HYDROXYGLYCINE ALPHA-AMIDATING LYASE 1"/>
    <property type="match status" value="1"/>
</dbReference>
<organism evidence="17 18">
    <name type="scientific">Meloidogyne enterolobii</name>
    <name type="common">Root-knot nematode worm</name>
    <name type="synonym">Meloidogyne mayaguensis</name>
    <dbReference type="NCBI Taxonomy" id="390850"/>
    <lineage>
        <taxon>Eukaryota</taxon>
        <taxon>Metazoa</taxon>
        <taxon>Ecdysozoa</taxon>
        <taxon>Nematoda</taxon>
        <taxon>Chromadorea</taxon>
        <taxon>Rhabditida</taxon>
        <taxon>Tylenchina</taxon>
        <taxon>Tylenchomorpha</taxon>
        <taxon>Tylenchoidea</taxon>
        <taxon>Meloidogynidae</taxon>
        <taxon>Meloidogyninae</taxon>
        <taxon>Meloidogyne</taxon>
    </lineage>
</organism>
<dbReference type="Pfam" id="PF01436">
    <property type="entry name" value="NHL"/>
    <property type="match status" value="3"/>
</dbReference>
<feature type="repeat" description="NHL" evidence="15">
    <location>
        <begin position="215"/>
        <end position="259"/>
    </location>
</feature>
<dbReference type="GO" id="GO:0006518">
    <property type="term" value="P:peptide metabolic process"/>
    <property type="evidence" value="ECO:0007669"/>
    <property type="project" value="InterPro"/>
</dbReference>
<comment type="catalytic activity">
    <reaction evidence="1">
        <text>a [peptide]-C-terminal (2S)-2-hydroxyglycine = a [peptide]-C-terminal amide + glyoxylate</text>
        <dbReference type="Rhea" id="RHEA:20924"/>
        <dbReference type="Rhea" id="RHEA-COMP:13485"/>
        <dbReference type="Rhea" id="RHEA-COMP:15321"/>
        <dbReference type="ChEBI" id="CHEBI:36655"/>
        <dbReference type="ChEBI" id="CHEBI:137001"/>
        <dbReference type="ChEBI" id="CHEBI:142768"/>
        <dbReference type="EC" id="4.3.2.5"/>
    </reaction>
</comment>
<dbReference type="OrthoDB" id="10018185at2759"/>
<accession>A0A6V7UJG9</accession>
<keyword evidence="9 14" id="KW-1015">Disulfide bond</keyword>
<dbReference type="GO" id="GO:0005576">
    <property type="term" value="C:extracellular region"/>
    <property type="evidence" value="ECO:0007669"/>
    <property type="project" value="UniProtKB-SubCell"/>
</dbReference>
<dbReference type="FunFam" id="2.120.10.30:FF:000083">
    <property type="entry name" value="Peptidyl-glycine alpha-amidating monooxygenase B"/>
    <property type="match status" value="1"/>
</dbReference>
<protein>
    <recommendedName>
        <fullName evidence="3">peptidylamidoglycolate lyase</fullName>
        <ecNumber evidence="3">4.3.2.5</ecNumber>
    </recommendedName>
</protein>
<evidence type="ECO:0000256" key="10">
    <source>
        <dbReference type="ARBA" id="ARBA00023180"/>
    </source>
</evidence>
<feature type="chain" id="PRO_5027713145" description="peptidylamidoglycolate lyase" evidence="16">
    <location>
        <begin position="31"/>
        <end position="416"/>
    </location>
</feature>
<dbReference type="SUPFAM" id="SSF101898">
    <property type="entry name" value="NHL repeat"/>
    <property type="match status" value="1"/>
</dbReference>
<evidence type="ECO:0000256" key="3">
    <source>
        <dbReference type="ARBA" id="ARBA00012343"/>
    </source>
</evidence>
<evidence type="ECO:0000256" key="16">
    <source>
        <dbReference type="SAM" id="SignalP"/>
    </source>
</evidence>
<comment type="caution">
    <text evidence="17">The sequence shown here is derived from an EMBL/GenBank/DDBJ whole genome shotgun (WGS) entry which is preliminary data.</text>
</comment>
<keyword evidence="7" id="KW-0677">Repeat</keyword>
<evidence type="ECO:0000256" key="7">
    <source>
        <dbReference type="ARBA" id="ARBA00022737"/>
    </source>
</evidence>
<dbReference type="CDD" id="cd14958">
    <property type="entry name" value="NHL_PAL_like"/>
    <property type="match status" value="1"/>
</dbReference>
<dbReference type="InterPro" id="IPR011042">
    <property type="entry name" value="6-blade_b-propeller_TolB-like"/>
</dbReference>
<evidence type="ECO:0000256" key="14">
    <source>
        <dbReference type="PIRSR" id="PIRSR600720-3"/>
    </source>
</evidence>
<dbReference type="InterPro" id="IPR000720">
    <property type="entry name" value="PHM/PAL"/>
</dbReference>
<feature type="disulfide bond" evidence="14">
    <location>
        <begin position="296"/>
        <end position="307"/>
    </location>
</feature>
<gene>
    <name evidence="17" type="ORF">MENT_LOCUS13750</name>
</gene>
<reference evidence="17 18" key="1">
    <citation type="submission" date="2020-08" db="EMBL/GenBank/DDBJ databases">
        <authorList>
            <person name="Koutsovoulos G."/>
            <person name="Danchin GJ E."/>
        </authorList>
    </citation>
    <scope>NUCLEOTIDE SEQUENCE [LARGE SCALE GENOMIC DNA]</scope>
</reference>
<feature type="binding site" evidence="12">
    <location>
        <position position="248"/>
    </location>
    <ligand>
        <name>a protein</name>
        <dbReference type="ChEBI" id="CHEBI:16541"/>
    </ligand>
    <ligandPart>
        <name>C-terminal Xaa-(2S)-2-hydroxyglycine residue</name>
        <dbReference type="ChEBI" id="CHEBI:142768"/>
    </ligandPart>
</feature>
<evidence type="ECO:0000256" key="9">
    <source>
        <dbReference type="ARBA" id="ARBA00023157"/>
    </source>
</evidence>
<feature type="binding site" evidence="13">
    <location>
        <position position="386"/>
    </location>
    <ligand>
        <name>Zn(2+)</name>
        <dbReference type="ChEBI" id="CHEBI:29105"/>
        <note>catalytic</note>
    </ligand>
</feature>
<feature type="signal peptide" evidence="16">
    <location>
        <begin position="1"/>
        <end position="30"/>
    </location>
</feature>
<dbReference type="EC" id="4.3.2.5" evidence="3"/>
<proteinExistence type="predicted"/>
<keyword evidence="11" id="KW-0456">Lyase</keyword>
<feature type="binding site" evidence="12">
    <location>
        <position position="131"/>
    </location>
    <ligand>
        <name>a protein</name>
        <dbReference type="ChEBI" id="CHEBI:16541"/>
    </ligand>
    <ligandPart>
        <name>C-terminal Xaa-(2S)-2-hydroxyglycine residue</name>
        <dbReference type="ChEBI" id="CHEBI:142768"/>
    </ligandPart>
</feature>
<keyword evidence="5 13" id="KW-0479">Metal-binding</keyword>
<sequence length="416" mass="46232">MAFLCVCVTLQPRMSNVSLSLLLAFILAHGQVLLGGTIPEFYDNSWAELFQQGNLGNEETLSRVGAALAQLQNNQHKEIPFDEKTENELQQAEGIDELKDEESFVLQLPQNIGQAPGIALDPLNRLVLFHRSDRIWDEFSFDENNHLNRSLGIIPNTTIAVIDTESGAVLEEYGKSMFYMPHGLTIDAHGNSWVTDVGSHQVHKLDKDFKLIMSLGEKLVPGADDKHFCKPTDVAIASTGEFFVADGYCNSRIMKFDKDGKLLSQFGKPDSSETPKNGEFLVPHSLTLIEDLNLLCVADRENERIQCFSAGLEGAQHQHRRAYVPTGTFFTKAENIGRVFAIREKEHFLVGVTNQDQGSQLESQVFVMDMNTGRANSFAKGLENAHALAISDNGDIYVSQIEPNQIVKFSISTNEN</sequence>
<feature type="binding site" evidence="13">
    <location>
        <position position="284"/>
    </location>
    <ligand>
        <name>Zn(2+)</name>
        <dbReference type="ChEBI" id="CHEBI:29105"/>
        <note>catalytic</note>
    </ligand>
</feature>
<keyword evidence="6 16" id="KW-0732">Signal</keyword>
<evidence type="ECO:0000256" key="13">
    <source>
        <dbReference type="PIRSR" id="PIRSR600720-2"/>
    </source>
</evidence>
<evidence type="ECO:0000256" key="11">
    <source>
        <dbReference type="ARBA" id="ARBA00023239"/>
    </source>
</evidence>
<keyword evidence="4" id="KW-0964">Secreted</keyword>
<dbReference type="PANTHER" id="PTHR10680">
    <property type="entry name" value="PEPTIDYL-GLYCINE ALPHA-AMIDATING MONOOXYGENASE"/>
    <property type="match status" value="1"/>
</dbReference>
<dbReference type="AlphaFoldDB" id="A0A6V7UJG9"/>
<evidence type="ECO:0000256" key="12">
    <source>
        <dbReference type="PIRSR" id="PIRSR600720-1"/>
    </source>
</evidence>
<feature type="binding site" evidence="13">
    <location>
        <position position="182"/>
    </location>
    <ligand>
        <name>Zn(2+)</name>
        <dbReference type="ChEBI" id="CHEBI:29105"/>
        <note>catalytic</note>
    </ligand>
</feature>
<keyword evidence="8 13" id="KW-0862">Zinc</keyword>
<evidence type="ECO:0000256" key="8">
    <source>
        <dbReference type="ARBA" id="ARBA00022833"/>
    </source>
</evidence>
<keyword evidence="13" id="KW-0106">Calcium</keyword>